<accession>A0ABR7M2U2</accession>
<reference evidence="1 2" key="1">
    <citation type="submission" date="2020-06" db="EMBL/GenBank/DDBJ databases">
        <title>Actinomadura xiongansis sp. nov., isolated from soil of Baiyangdian.</title>
        <authorList>
            <person name="Zhang X."/>
        </authorList>
    </citation>
    <scope>NUCLEOTIDE SEQUENCE [LARGE SCALE GENOMIC DNA]</scope>
    <source>
        <strain evidence="1 2">HBUM206468</strain>
    </source>
</reference>
<proteinExistence type="predicted"/>
<gene>
    <name evidence="1" type="ORF">HKK74_38700</name>
</gene>
<dbReference type="Proteomes" id="UP000805614">
    <property type="component" value="Unassembled WGS sequence"/>
</dbReference>
<comment type="caution">
    <text evidence="1">The sequence shown here is derived from an EMBL/GenBank/DDBJ whole genome shotgun (WGS) entry which is preliminary data.</text>
</comment>
<dbReference type="InterPro" id="IPR042095">
    <property type="entry name" value="SUMF_sf"/>
</dbReference>
<sequence>MLKDAAVIEYDPAPATLESTARWMRIRDELAAAGLTPTEILRVFLRAAVLTYDMPGPSEEMLALVFAEVPGTAVAREVCEYLITLGEAPDPPGAWRWHLDRVGTVAMARLASDGHLDPRFDRLLVGSTAPMPVVRALLAALPLERREALVLSVLSRRVRSVLAPWDFAAIMLDWLLALRDLVDTPTLTAVRAGLISKARGSDRIEELITEEASGTPRPIHSRPTPTAQQALQYLSNKRAAERRAEELGPLAERAWRQRFITVEAPELVSVAAWAATSERRRLQIAEAIVAALGNDFSLVGMERFGGPPIVVLSRESVRFCVVPGGSVDVGFSPEEEAEIRHAAARRNDWEEDYSVLDELDLMRPLTRVEVGPMVVAQAPSSPVPPHAATDELERSPLRLPSEAEWEYLARGGRSHQLTYRGPDVPDSEEWFEAVKALGADGANTFGLYGFGFEAEACADVFHPGHDGLPADGSPRRGTGPRVTKGGAAYVYPWQGCGEWHLLLSAMRTPQTTWEYALSLRFVIGIQTGRT</sequence>
<protein>
    <submittedName>
        <fullName evidence="1">Uncharacterized protein</fullName>
    </submittedName>
</protein>
<name>A0ABR7M2U2_9ACTN</name>
<dbReference type="RefSeq" id="WP_187248408.1">
    <property type="nucleotide sequence ID" value="NZ_BAAAOK010000005.1"/>
</dbReference>
<dbReference type="EMBL" id="JABVEC010000074">
    <property type="protein sequence ID" value="MBC6471371.1"/>
    <property type="molecule type" value="Genomic_DNA"/>
</dbReference>
<organism evidence="1 2">
    <name type="scientific">Actinomadura alba</name>
    <dbReference type="NCBI Taxonomy" id="406431"/>
    <lineage>
        <taxon>Bacteria</taxon>
        <taxon>Bacillati</taxon>
        <taxon>Actinomycetota</taxon>
        <taxon>Actinomycetes</taxon>
        <taxon>Streptosporangiales</taxon>
        <taxon>Thermomonosporaceae</taxon>
        <taxon>Actinomadura</taxon>
    </lineage>
</organism>
<dbReference type="SUPFAM" id="SSF56436">
    <property type="entry name" value="C-type lectin-like"/>
    <property type="match status" value="1"/>
</dbReference>
<dbReference type="Gene3D" id="3.90.1580.10">
    <property type="entry name" value="paralog of FGE (formylglycine-generating enzyme)"/>
    <property type="match status" value="1"/>
</dbReference>
<evidence type="ECO:0000313" key="1">
    <source>
        <dbReference type="EMBL" id="MBC6471371.1"/>
    </source>
</evidence>
<dbReference type="InterPro" id="IPR016187">
    <property type="entry name" value="CTDL_fold"/>
</dbReference>
<keyword evidence="2" id="KW-1185">Reference proteome</keyword>
<evidence type="ECO:0000313" key="2">
    <source>
        <dbReference type="Proteomes" id="UP000805614"/>
    </source>
</evidence>